<evidence type="ECO:0000313" key="1">
    <source>
        <dbReference type="Proteomes" id="UP000887579"/>
    </source>
</evidence>
<protein>
    <submittedName>
        <fullName evidence="2">Uncharacterized protein</fullName>
    </submittedName>
</protein>
<accession>A0AC34GM50</accession>
<evidence type="ECO:0000313" key="2">
    <source>
        <dbReference type="WBParaSite" id="ES5_v2.g30701.t1"/>
    </source>
</evidence>
<proteinExistence type="predicted"/>
<sequence length="162" mass="18935">MLEVPSSDWKYGYDTYGKYEKRIIVSNIFNNQRYAYEYGVYGNSNMRCLGCYRAEHAYRSAKFDKDMKLFVPTNHICTPKLYAEIEEEQKSFERKTNKSERNESDIFGSSRSKRSRNDVDESRQESDTSLNSPRQNDVTNRVGSFNDVLYPSPAVVPRVQSF</sequence>
<dbReference type="WBParaSite" id="ES5_v2.g30701.t1">
    <property type="protein sequence ID" value="ES5_v2.g30701.t1"/>
    <property type="gene ID" value="ES5_v2.g30701"/>
</dbReference>
<organism evidence="1 2">
    <name type="scientific">Panagrolaimus sp. ES5</name>
    <dbReference type="NCBI Taxonomy" id="591445"/>
    <lineage>
        <taxon>Eukaryota</taxon>
        <taxon>Metazoa</taxon>
        <taxon>Ecdysozoa</taxon>
        <taxon>Nematoda</taxon>
        <taxon>Chromadorea</taxon>
        <taxon>Rhabditida</taxon>
        <taxon>Tylenchina</taxon>
        <taxon>Panagrolaimomorpha</taxon>
        <taxon>Panagrolaimoidea</taxon>
        <taxon>Panagrolaimidae</taxon>
        <taxon>Panagrolaimus</taxon>
    </lineage>
</organism>
<name>A0AC34GM50_9BILA</name>
<reference evidence="2" key="1">
    <citation type="submission" date="2022-11" db="UniProtKB">
        <authorList>
            <consortium name="WormBaseParasite"/>
        </authorList>
    </citation>
    <scope>IDENTIFICATION</scope>
</reference>
<dbReference type="Proteomes" id="UP000887579">
    <property type="component" value="Unplaced"/>
</dbReference>